<dbReference type="GO" id="GO:0005525">
    <property type="term" value="F:GTP binding"/>
    <property type="evidence" value="ECO:0007669"/>
    <property type="project" value="UniProtKB-KW"/>
</dbReference>
<keyword evidence="4" id="KW-0547">Nucleotide-binding</keyword>
<dbReference type="CDD" id="cd14858">
    <property type="entry name" value="TrmE_N"/>
    <property type="match status" value="1"/>
</dbReference>
<comment type="similarity">
    <text evidence="2">Belongs to the TRAFAC class TrmE-Era-EngA-EngB-Septin-like GTPase superfamily. TrmE GTPase family.</text>
</comment>
<feature type="domain" description="MnmE helical" evidence="8">
    <location>
        <begin position="157"/>
        <end position="217"/>
    </location>
</feature>
<keyword evidence="5" id="KW-0342">GTP-binding</keyword>
<dbReference type="InterPro" id="IPR027266">
    <property type="entry name" value="TrmE/GcvT-like"/>
</dbReference>
<evidence type="ECO:0000256" key="5">
    <source>
        <dbReference type="ARBA" id="ARBA00023134"/>
    </source>
</evidence>
<feature type="domain" description="GTP-binding protein TrmE N-terminal" evidence="7">
    <location>
        <begin position="37"/>
        <end position="154"/>
    </location>
</feature>
<dbReference type="SUPFAM" id="SSF116878">
    <property type="entry name" value="TrmE connector domain"/>
    <property type="match status" value="1"/>
</dbReference>
<dbReference type="SUPFAM" id="SSF103025">
    <property type="entry name" value="Folate-binding domain"/>
    <property type="match status" value="1"/>
</dbReference>
<keyword evidence="3" id="KW-0819">tRNA processing</keyword>
<evidence type="ECO:0000256" key="3">
    <source>
        <dbReference type="ARBA" id="ARBA00022694"/>
    </source>
</evidence>
<dbReference type="Ensembl" id="ENSPMAT00000001010.1">
    <property type="protein sequence ID" value="ENSPMAP00000001006.1"/>
    <property type="gene ID" value="ENSPMAG00000000918.1"/>
</dbReference>
<dbReference type="Pfam" id="PF10396">
    <property type="entry name" value="TrmE_N"/>
    <property type="match status" value="1"/>
</dbReference>
<evidence type="ECO:0000313" key="9">
    <source>
        <dbReference type="Ensembl" id="ENSPMAP00000001006.1"/>
    </source>
</evidence>
<feature type="region of interest" description="Disordered" evidence="6">
    <location>
        <begin position="1"/>
        <end position="32"/>
    </location>
</feature>
<sequence>RWRPCAGGAARSSTGPRRTIVTDGTDGRPGWDSSSSVFALSSGGCRAGVAVLRVSGPHAAAALLRMTGARALPRPRHAALRRIVNPLSGEALDRGLVLWFLAGPNSFTGEDSCEFQVHGGPAVVSAVLRALGEIEGLRPAEAGDFTKRAFQNGRLELTEVEGLGDLIHAETEAQRRQALRQMEGDLGRLYSAWSDRLNKCLAHVEAYIDFSEDDNIEDGVLQRGE</sequence>
<evidence type="ECO:0000256" key="1">
    <source>
        <dbReference type="ARBA" id="ARBA00004173"/>
    </source>
</evidence>
<comment type="subcellular location">
    <subcellularLocation>
        <location evidence="1">Mitochondrion</location>
    </subcellularLocation>
</comment>
<evidence type="ECO:0000259" key="7">
    <source>
        <dbReference type="Pfam" id="PF10396"/>
    </source>
</evidence>
<dbReference type="STRING" id="7757.ENSPMAP00000001006"/>
<proteinExistence type="inferred from homology"/>
<dbReference type="InterPro" id="IPR025867">
    <property type="entry name" value="MnmE_helical"/>
</dbReference>
<evidence type="ECO:0000256" key="4">
    <source>
        <dbReference type="ARBA" id="ARBA00022741"/>
    </source>
</evidence>
<dbReference type="Pfam" id="PF12631">
    <property type="entry name" value="MnmE_helical"/>
    <property type="match status" value="1"/>
</dbReference>
<dbReference type="HOGENOM" id="CLU_090528_0_0_1"/>
<dbReference type="GO" id="GO:0030488">
    <property type="term" value="P:tRNA methylation"/>
    <property type="evidence" value="ECO:0007669"/>
    <property type="project" value="TreeGrafter"/>
</dbReference>
<dbReference type="InterPro" id="IPR027368">
    <property type="entry name" value="MnmE_dom2"/>
</dbReference>
<reference evidence="9" key="1">
    <citation type="submission" date="2025-08" db="UniProtKB">
        <authorList>
            <consortium name="Ensembl"/>
        </authorList>
    </citation>
    <scope>IDENTIFICATION</scope>
</reference>
<dbReference type="PANTHER" id="PTHR42714:SF2">
    <property type="entry name" value="TRNA MODIFICATION GTPASE GTPBP3, MITOCHONDRIAL"/>
    <property type="match status" value="1"/>
</dbReference>
<evidence type="ECO:0000256" key="6">
    <source>
        <dbReference type="SAM" id="MobiDB-lite"/>
    </source>
</evidence>
<dbReference type="OMA" id="PSSALAX"/>
<dbReference type="Gene3D" id="3.30.1360.120">
    <property type="entry name" value="Probable tRNA modification gtpase trme, domain 1"/>
    <property type="match status" value="1"/>
</dbReference>
<evidence type="ECO:0000259" key="8">
    <source>
        <dbReference type="Pfam" id="PF12631"/>
    </source>
</evidence>
<dbReference type="PANTHER" id="PTHR42714">
    <property type="entry name" value="TRNA MODIFICATION GTPASE GTPBP3"/>
    <property type="match status" value="1"/>
</dbReference>
<dbReference type="AlphaFoldDB" id="S4R726"/>
<name>S4R726_PETMA</name>
<accession>S4R726</accession>
<dbReference type="Gene3D" id="1.20.120.430">
    <property type="entry name" value="tRNA modification GTPase MnmE domain 2"/>
    <property type="match status" value="1"/>
</dbReference>
<dbReference type="FunFam" id="3.30.1360.120:FF:000007">
    <property type="entry name" value="tRNA modification GTPase GTPBP3, mitochondrial"/>
    <property type="match status" value="1"/>
</dbReference>
<reference evidence="9" key="2">
    <citation type="submission" date="2025-09" db="UniProtKB">
        <authorList>
            <consortium name="Ensembl"/>
        </authorList>
    </citation>
    <scope>IDENTIFICATION</scope>
</reference>
<dbReference type="GO" id="GO:0005739">
    <property type="term" value="C:mitochondrion"/>
    <property type="evidence" value="ECO:0007669"/>
    <property type="project" value="UniProtKB-SubCell"/>
</dbReference>
<dbReference type="GO" id="GO:0002098">
    <property type="term" value="P:tRNA wobble uridine modification"/>
    <property type="evidence" value="ECO:0007669"/>
    <property type="project" value="TreeGrafter"/>
</dbReference>
<evidence type="ECO:0000256" key="2">
    <source>
        <dbReference type="ARBA" id="ARBA00011043"/>
    </source>
</evidence>
<dbReference type="InterPro" id="IPR018948">
    <property type="entry name" value="GTP-bd_TrmE_N"/>
</dbReference>
<protein>
    <submittedName>
        <fullName evidence="9">GTP binding protein 3, mitochondrial</fullName>
    </submittedName>
</protein>
<organism evidence="9">
    <name type="scientific">Petromyzon marinus</name>
    <name type="common">Sea lamprey</name>
    <dbReference type="NCBI Taxonomy" id="7757"/>
    <lineage>
        <taxon>Eukaryota</taxon>
        <taxon>Metazoa</taxon>
        <taxon>Chordata</taxon>
        <taxon>Craniata</taxon>
        <taxon>Vertebrata</taxon>
        <taxon>Cyclostomata</taxon>
        <taxon>Hyperoartia</taxon>
        <taxon>Petromyzontiformes</taxon>
        <taxon>Petromyzontidae</taxon>
        <taxon>Petromyzon</taxon>
    </lineage>
</organism>
<dbReference type="GeneTree" id="ENSGT00390000016851"/>